<dbReference type="InterPro" id="IPR046338">
    <property type="entry name" value="GAIN_dom_sf"/>
</dbReference>
<dbReference type="PROSITE" id="PS50221">
    <property type="entry name" value="GAIN_B"/>
    <property type="match status" value="1"/>
</dbReference>
<keyword evidence="15" id="KW-1185">Reference proteome</keyword>
<dbReference type="Pfam" id="PF00059">
    <property type="entry name" value="Lectin_C"/>
    <property type="match status" value="1"/>
</dbReference>
<feature type="compositionally biased region" description="Low complexity" evidence="8">
    <location>
        <begin position="1086"/>
        <end position="1112"/>
    </location>
</feature>
<dbReference type="GO" id="GO:0004930">
    <property type="term" value="F:G protein-coupled receptor activity"/>
    <property type="evidence" value="ECO:0007669"/>
    <property type="project" value="InterPro"/>
</dbReference>
<feature type="signal peptide" evidence="10">
    <location>
        <begin position="1"/>
        <end position="24"/>
    </location>
</feature>
<dbReference type="Pfam" id="PF01825">
    <property type="entry name" value="GPS"/>
    <property type="match status" value="1"/>
</dbReference>
<dbReference type="Gene3D" id="1.20.1070.10">
    <property type="entry name" value="Rhodopsin 7-helix transmembrane proteins"/>
    <property type="match status" value="1"/>
</dbReference>
<feature type="transmembrane region" description="Helical" evidence="9">
    <location>
        <begin position="772"/>
        <end position="790"/>
    </location>
</feature>
<dbReference type="InterPro" id="IPR016187">
    <property type="entry name" value="CTDL_fold"/>
</dbReference>
<evidence type="ECO:0000259" key="13">
    <source>
        <dbReference type="PROSITE" id="PS50261"/>
    </source>
</evidence>
<evidence type="ECO:0000313" key="15">
    <source>
        <dbReference type="Proteomes" id="UP000749559"/>
    </source>
</evidence>
<dbReference type="FunFam" id="1.20.1070.10:FF:000058">
    <property type="entry name" value="Adhesion G protein-coupled receptor F5"/>
    <property type="match status" value="1"/>
</dbReference>
<protein>
    <submittedName>
        <fullName evidence="14">Uncharacterized protein</fullName>
    </submittedName>
</protein>
<keyword evidence="3 9" id="KW-0812">Transmembrane</keyword>
<dbReference type="PANTHER" id="PTHR12011">
    <property type="entry name" value="ADHESION G-PROTEIN COUPLED RECEPTOR"/>
    <property type="match status" value="1"/>
</dbReference>
<evidence type="ECO:0000313" key="14">
    <source>
        <dbReference type="EMBL" id="CAH1797503.1"/>
    </source>
</evidence>
<evidence type="ECO:0000256" key="4">
    <source>
        <dbReference type="ARBA" id="ARBA00022989"/>
    </source>
</evidence>
<evidence type="ECO:0000256" key="2">
    <source>
        <dbReference type="ARBA" id="ARBA00007343"/>
    </source>
</evidence>
<dbReference type="SMART" id="SM00034">
    <property type="entry name" value="CLECT"/>
    <property type="match status" value="1"/>
</dbReference>
<evidence type="ECO:0000259" key="12">
    <source>
        <dbReference type="PROSITE" id="PS50221"/>
    </source>
</evidence>
<feature type="transmembrane region" description="Helical" evidence="9">
    <location>
        <begin position="615"/>
        <end position="633"/>
    </location>
</feature>
<keyword evidence="10" id="KW-0732">Signal</keyword>
<feature type="domain" description="C-type lectin" evidence="11">
    <location>
        <begin position="53"/>
        <end position="182"/>
    </location>
</feature>
<feature type="transmembrane region" description="Helical" evidence="9">
    <location>
        <begin position="796"/>
        <end position="819"/>
    </location>
</feature>
<evidence type="ECO:0000259" key="11">
    <source>
        <dbReference type="PROSITE" id="PS50041"/>
    </source>
</evidence>
<evidence type="ECO:0000256" key="10">
    <source>
        <dbReference type="SAM" id="SignalP"/>
    </source>
</evidence>
<feature type="compositionally biased region" description="Low complexity" evidence="8">
    <location>
        <begin position="1034"/>
        <end position="1077"/>
    </location>
</feature>
<sequence>MGPVMISQLVLWILFMTKLIGSHGSSEPHDSSESHQCYEMEYGDCVFYDPSICMVISTAKATYAQATECCESSSFTPDGGISSTTGHLAYLIEEELWSWLNSHITSEIKNWNKAYWIGLEYSETCQWCWHNGSKASYAAWKVGEPDYPELEQCVLIQIGTKTTEINRWESKDCSYKARYICQFDILDINSDNSTTSNSLNTRDNSMTKTSASTSRTNSPTSKTNAPASTTNSLTSTHAPTITTDAPTSTMNDLTSIANAAASASNAPTSIRTTNPPNSAARHSTSYSAEDEKVSFQLRPSASSQLKYIADVVEQTAGNMTPEDIMKTVHFLGVQVEWIVDSNMDGSHLNYSMQLIADLVNNLLSDANRKGMDTLQNIWNTGSELMFHVEKLAAHIFTTMLHEEEYEITRDCIVFYARRSRLKDFGTMNTYNDAMGVTKLHANVDVLHQDHSLDSNVTVVHIMYKDMWRMLPSNYTGVKSVDRVGSNVISVQVLLERDPVSVPILYSLQTINQNDSDAAGICVFWMFNSSLPTGGMWSSEGCESIEIGSETTHCYCNHTTNFAVLLQVVDIQIVTGHSQALDIITYAGCSIATVCLLASFAVLLTTRSLDSDRMTIHKVLIAVISSANITFLAGQQAVGNQLACRLVSVLLHLLWLSAFAWMLVEGLHLYLYVIVVYQSKLRNLKVYTLIGFGIPVLIVGVSTASGFYGYGLNNDHCWLSIDTGLIWAFAGPAILILLMNSVLLAFVVRAIMKATIVHKRSDYQHVKAGLKGTLTLTPILGLTWAFGLLAVKEELVAFSYIFAILNSMQGVFVFLFFIVGNSEVRTAVAREAKKRANAVRLHASQFNSSSVPHINSGQLSSQDGQSRRSSAKSSLEVKQFMPILEEAENAPKRQEREHSNSKFSKNDVCIIESTMHGSDNASFEHDNENPSETKMIEKAVSLYTAQLSCSNISLRDNTGVLEDLDAGDYSDLDNSDILSLRSPSSLSKYSFNGDNHLVETKNNVSHYGRTRSKYNTRSSNKERSASNSESCTSDNVSRLNSGSSRSSIESSRSNRVSSRPNSGSSLSDNGSSRSSNRSSRSKRESLRSNSVSSNSVTSGYSSSRSRIGSIARTSSSTSANSFKLCERQFVRRASTQSEVLFTGNEVLKVQKENSWVEGGKQTKRRQQSRTPRIIVQNFEDVVLQDI</sequence>
<organism evidence="14 15">
    <name type="scientific">Owenia fusiformis</name>
    <name type="common">Polychaete worm</name>
    <dbReference type="NCBI Taxonomy" id="6347"/>
    <lineage>
        <taxon>Eukaryota</taxon>
        <taxon>Metazoa</taxon>
        <taxon>Spiralia</taxon>
        <taxon>Lophotrochozoa</taxon>
        <taxon>Annelida</taxon>
        <taxon>Polychaeta</taxon>
        <taxon>Sedentaria</taxon>
        <taxon>Canalipalpata</taxon>
        <taxon>Sabellida</taxon>
        <taxon>Oweniida</taxon>
        <taxon>Oweniidae</taxon>
        <taxon>Owenia</taxon>
    </lineage>
</organism>
<feature type="compositionally biased region" description="Polar residues" evidence="8">
    <location>
        <begin position="1024"/>
        <end position="1033"/>
    </location>
</feature>
<comment type="caution">
    <text evidence="14">The sequence shown here is derived from an EMBL/GenBank/DDBJ whole genome shotgun (WGS) entry which is preliminary data.</text>
</comment>
<keyword evidence="7" id="KW-0325">Glycoprotein</keyword>
<feature type="transmembrane region" description="Helical" evidence="9">
    <location>
        <begin position="653"/>
        <end position="676"/>
    </location>
</feature>
<evidence type="ECO:0000256" key="7">
    <source>
        <dbReference type="ARBA" id="ARBA00023180"/>
    </source>
</evidence>
<dbReference type="InterPro" id="IPR017981">
    <property type="entry name" value="GPCR_2-like_7TM"/>
</dbReference>
<dbReference type="PROSITE" id="PS50261">
    <property type="entry name" value="G_PROTEIN_RECEP_F2_4"/>
    <property type="match status" value="1"/>
</dbReference>
<dbReference type="SUPFAM" id="SSF56436">
    <property type="entry name" value="C-type lectin-like"/>
    <property type="match status" value="1"/>
</dbReference>
<feature type="compositionally biased region" description="Polar residues" evidence="8">
    <location>
        <begin position="206"/>
        <end position="250"/>
    </location>
</feature>
<dbReference type="AlphaFoldDB" id="A0A8S4PVF5"/>
<dbReference type="Gene3D" id="2.60.220.50">
    <property type="match status" value="1"/>
</dbReference>
<feature type="domain" description="G-protein coupled receptors family 2 profile 2" evidence="13">
    <location>
        <begin position="580"/>
        <end position="820"/>
    </location>
</feature>
<evidence type="ECO:0000256" key="1">
    <source>
        <dbReference type="ARBA" id="ARBA00004141"/>
    </source>
</evidence>
<dbReference type="InterPro" id="IPR001304">
    <property type="entry name" value="C-type_lectin-like"/>
</dbReference>
<evidence type="ECO:0000256" key="9">
    <source>
        <dbReference type="SAM" id="Phobius"/>
    </source>
</evidence>
<evidence type="ECO:0000256" key="6">
    <source>
        <dbReference type="ARBA" id="ARBA00023157"/>
    </source>
</evidence>
<reference evidence="14" key="1">
    <citation type="submission" date="2022-03" db="EMBL/GenBank/DDBJ databases">
        <authorList>
            <person name="Martin C."/>
        </authorList>
    </citation>
    <scope>NUCLEOTIDE SEQUENCE</scope>
</reference>
<keyword evidence="4 9" id="KW-1133">Transmembrane helix</keyword>
<feature type="compositionally biased region" description="Polar residues" evidence="8">
    <location>
        <begin position="267"/>
        <end position="287"/>
    </location>
</feature>
<evidence type="ECO:0000256" key="3">
    <source>
        <dbReference type="ARBA" id="ARBA00022692"/>
    </source>
</evidence>
<comment type="subcellular location">
    <subcellularLocation>
        <location evidence="1">Membrane</location>
        <topology evidence="1">Multi-pass membrane protein</topology>
    </subcellularLocation>
</comment>
<dbReference type="SMART" id="SM00303">
    <property type="entry name" value="GPS"/>
    <property type="match status" value="1"/>
</dbReference>
<accession>A0A8S4PVF5</accession>
<feature type="region of interest" description="Disordered" evidence="8">
    <location>
        <begin position="262"/>
        <end position="290"/>
    </location>
</feature>
<dbReference type="PRINTS" id="PR00249">
    <property type="entry name" value="GPCRSECRETIN"/>
</dbReference>
<feature type="compositionally biased region" description="Polar residues" evidence="8">
    <location>
        <begin position="847"/>
        <end position="872"/>
    </location>
</feature>
<proteinExistence type="inferred from homology"/>
<feature type="transmembrane region" description="Helical" evidence="9">
    <location>
        <begin position="582"/>
        <end position="603"/>
    </location>
</feature>
<keyword evidence="6" id="KW-1015">Disulfide bond</keyword>
<feature type="region of interest" description="Disordered" evidence="8">
    <location>
        <begin position="1001"/>
        <end position="1112"/>
    </location>
</feature>
<gene>
    <name evidence="14" type="ORF">OFUS_LOCUS21775</name>
</gene>
<dbReference type="OrthoDB" id="347083at2759"/>
<feature type="chain" id="PRO_5035766966" evidence="10">
    <location>
        <begin position="25"/>
        <end position="1185"/>
    </location>
</feature>
<dbReference type="GO" id="GO:0005886">
    <property type="term" value="C:plasma membrane"/>
    <property type="evidence" value="ECO:0007669"/>
    <property type="project" value="TreeGrafter"/>
</dbReference>
<dbReference type="InterPro" id="IPR057244">
    <property type="entry name" value="GAIN_B"/>
</dbReference>
<dbReference type="InterPro" id="IPR016186">
    <property type="entry name" value="C-type_lectin-like/link_sf"/>
</dbReference>
<dbReference type="PROSITE" id="PS50041">
    <property type="entry name" value="C_TYPE_LECTIN_2"/>
    <property type="match status" value="1"/>
</dbReference>
<dbReference type="CDD" id="cd00037">
    <property type="entry name" value="CLECT"/>
    <property type="match status" value="1"/>
</dbReference>
<feature type="region of interest" description="Disordered" evidence="8">
    <location>
        <begin position="192"/>
        <end position="250"/>
    </location>
</feature>
<dbReference type="PANTHER" id="PTHR12011:SF58">
    <property type="entry name" value="ADHESION G-PROTEIN COUPLED RECEPTOR D2"/>
    <property type="match status" value="1"/>
</dbReference>
<feature type="compositionally biased region" description="Low complexity" evidence="8">
    <location>
        <begin position="192"/>
        <end position="204"/>
    </location>
</feature>
<name>A0A8S4PVF5_OWEFU</name>
<dbReference type="InterPro" id="IPR000832">
    <property type="entry name" value="GPCR_2_secretin-like"/>
</dbReference>
<dbReference type="Pfam" id="PF00002">
    <property type="entry name" value="7tm_2"/>
    <property type="match status" value="1"/>
</dbReference>
<feature type="region of interest" description="Disordered" evidence="8">
    <location>
        <begin position="847"/>
        <end position="875"/>
    </location>
</feature>
<dbReference type="InterPro" id="IPR000203">
    <property type="entry name" value="GPS"/>
</dbReference>
<dbReference type="EMBL" id="CAIIXF020000010">
    <property type="protein sequence ID" value="CAH1797503.1"/>
    <property type="molecule type" value="Genomic_DNA"/>
</dbReference>
<dbReference type="GO" id="GO:0007166">
    <property type="term" value="P:cell surface receptor signaling pathway"/>
    <property type="evidence" value="ECO:0007669"/>
    <property type="project" value="InterPro"/>
</dbReference>
<feature type="transmembrane region" description="Helical" evidence="9">
    <location>
        <begin position="688"/>
        <end position="709"/>
    </location>
</feature>
<feature type="domain" description="GAIN-B" evidence="12">
    <location>
        <begin position="423"/>
        <end position="571"/>
    </location>
</feature>
<feature type="transmembrane region" description="Helical" evidence="9">
    <location>
        <begin position="724"/>
        <end position="751"/>
    </location>
</feature>
<comment type="similarity">
    <text evidence="2">Belongs to the G-protein coupled receptor 2 family. Adhesion G-protein coupled receptor (ADGR) subfamily.</text>
</comment>
<keyword evidence="5 9" id="KW-0472">Membrane</keyword>
<dbReference type="Gene3D" id="3.10.100.10">
    <property type="entry name" value="Mannose-Binding Protein A, subunit A"/>
    <property type="match status" value="1"/>
</dbReference>
<dbReference type="Proteomes" id="UP000749559">
    <property type="component" value="Unassembled WGS sequence"/>
</dbReference>
<dbReference type="SUPFAM" id="SSF81321">
    <property type="entry name" value="Family A G protein-coupled receptor-like"/>
    <property type="match status" value="1"/>
</dbReference>
<dbReference type="GO" id="GO:0007189">
    <property type="term" value="P:adenylate cyclase-activating G protein-coupled receptor signaling pathway"/>
    <property type="evidence" value="ECO:0007669"/>
    <property type="project" value="TreeGrafter"/>
</dbReference>
<evidence type="ECO:0000256" key="5">
    <source>
        <dbReference type="ARBA" id="ARBA00023136"/>
    </source>
</evidence>
<evidence type="ECO:0000256" key="8">
    <source>
        <dbReference type="SAM" id="MobiDB-lite"/>
    </source>
</evidence>